<dbReference type="Gene3D" id="2.40.30.170">
    <property type="match status" value="1"/>
</dbReference>
<name>A0ABV4AVE4_9GAMM</name>
<dbReference type="PANTHER" id="PTHR30386">
    <property type="entry name" value="MEMBRANE FUSION SUBUNIT OF EMRAB-TOLC MULTIDRUG EFFLUX PUMP"/>
    <property type="match status" value="1"/>
</dbReference>
<accession>A0ABV4AVE4</accession>
<dbReference type="InterPro" id="IPR050739">
    <property type="entry name" value="MFP"/>
</dbReference>
<keyword evidence="2" id="KW-1133">Transmembrane helix</keyword>
<keyword evidence="2" id="KW-0812">Transmembrane</keyword>
<evidence type="ECO:0000259" key="3">
    <source>
        <dbReference type="Pfam" id="PF25885"/>
    </source>
</evidence>
<evidence type="ECO:0000313" key="5">
    <source>
        <dbReference type="EMBL" id="MEY2184257.1"/>
    </source>
</evidence>
<evidence type="ECO:0000313" key="6">
    <source>
        <dbReference type="Proteomes" id="UP001562159"/>
    </source>
</evidence>
<evidence type="ECO:0000259" key="4">
    <source>
        <dbReference type="Pfam" id="PF25963"/>
    </source>
</evidence>
<dbReference type="Gene3D" id="1.10.287.470">
    <property type="entry name" value="Helix hairpin bin"/>
    <property type="match status" value="1"/>
</dbReference>
<proteinExistence type="predicted"/>
<sequence>MNTPATPPPGAASATVDRVERRRRRRTSLLGLGVLALGGLAAGIWWVAVGQYRETTEDAYVDGNVVAVTAQVSGVVTAITADDTDYVSAGTPLVVLDDVDARLALDRAKAQLARAVRQVRAQLANVGQAEASVQLREVDLAKAKADLARRRGLLASGAISGEEVRHAEDAVRAASAALQAARHQVAASQAPVDRTPLASNPDVLAAATQVRDAWIAAYRTRLPAPVSGLVTKRNVQIGQKINPGVALMSVVPLDRLWVDANFEEGQLRHIRIGQPVRLTADVYGGKVVYTGTVAGQDAGTGSAFSLLPAQNATGNWIKVVQRVPVRIALDPAQVARYPLQLGLSMRVSVSTGERKGSRLVAPGAPGHGYRTDVFAHELASADAVVERIIAANR</sequence>
<organism evidence="5 6">
    <name type="scientific">Rhodanobacter humi</name>
    <dbReference type="NCBI Taxonomy" id="1888173"/>
    <lineage>
        <taxon>Bacteria</taxon>
        <taxon>Pseudomonadati</taxon>
        <taxon>Pseudomonadota</taxon>
        <taxon>Gammaproteobacteria</taxon>
        <taxon>Lysobacterales</taxon>
        <taxon>Rhodanobacteraceae</taxon>
        <taxon>Rhodanobacter</taxon>
    </lineage>
</organism>
<comment type="subcellular location">
    <subcellularLocation>
        <location evidence="1">Cell envelope</location>
    </subcellularLocation>
</comment>
<dbReference type="Pfam" id="PF25885">
    <property type="entry name" value="HH_EMRA"/>
    <property type="match status" value="1"/>
</dbReference>
<feature type="transmembrane region" description="Helical" evidence="2">
    <location>
        <begin position="28"/>
        <end position="48"/>
    </location>
</feature>
<comment type="caution">
    <text evidence="5">The sequence shown here is derived from an EMBL/GenBank/DDBJ whole genome shotgun (WGS) entry which is preliminary data.</text>
</comment>
<dbReference type="SUPFAM" id="SSF111369">
    <property type="entry name" value="HlyD-like secretion proteins"/>
    <property type="match status" value="2"/>
</dbReference>
<keyword evidence="6" id="KW-1185">Reference proteome</keyword>
<reference evidence="5 6" key="1">
    <citation type="submission" date="2024-07" db="EMBL/GenBank/DDBJ databases">
        <title>Molecular mechanisms and environmental adaptations of flagellar loss and biofilm growth of Rhodanobacter under environmental stress.</title>
        <authorList>
            <person name="Chen M."/>
        </authorList>
    </citation>
    <scope>NUCLEOTIDE SEQUENCE [LARGE SCALE GENOMIC DNA]</scope>
    <source>
        <strain evidence="5 6">RS22</strain>
    </source>
</reference>
<dbReference type="EMBL" id="JBGBPY010000001">
    <property type="protein sequence ID" value="MEY2184257.1"/>
    <property type="molecule type" value="Genomic_DNA"/>
</dbReference>
<gene>
    <name evidence="5" type="ORF">AB7878_17730</name>
</gene>
<dbReference type="PANTHER" id="PTHR30386:SF19">
    <property type="entry name" value="MULTIDRUG EXPORT PROTEIN EMRA-RELATED"/>
    <property type="match status" value="1"/>
</dbReference>
<evidence type="ECO:0000256" key="2">
    <source>
        <dbReference type="SAM" id="Phobius"/>
    </source>
</evidence>
<evidence type="ECO:0000256" key="1">
    <source>
        <dbReference type="ARBA" id="ARBA00004196"/>
    </source>
</evidence>
<keyword evidence="2" id="KW-0472">Membrane</keyword>
<feature type="domain" description="p-hydroxybenzoic acid efflux pump subunit AaeA-like beta-barrel" evidence="4">
    <location>
        <begin position="257"/>
        <end position="334"/>
    </location>
</feature>
<protein>
    <submittedName>
        <fullName evidence="5">Efflux RND transporter periplasmic adaptor subunit</fullName>
    </submittedName>
</protein>
<feature type="domain" description="Multidrug export protein EmrA/FarA alpha-helical hairpin" evidence="3">
    <location>
        <begin position="100"/>
        <end position="220"/>
    </location>
</feature>
<dbReference type="InterPro" id="IPR058634">
    <property type="entry name" value="AaeA-lik-b-barrel"/>
</dbReference>
<dbReference type="InterPro" id="IPR058633">
    <property type="entry name" value="EmrA/FarA_HH"/>
</dbReference>
<dbReference type="Proteomes" id="UP001562159">
    <property type="component" value="Unassembled WGS sequence"/>
</dbReference>
<dbReference type="Gene3D" id="2.40.50.100">
    <property type="match status" value="1"/>
</dbReference>
<dbReference type="Pfam" id="PF25963">
    <property type="entry name" value="Beta-barrel_AAEA"/>
    <property type="match status" value="1"/>
</dbReference>